<evidence type="ECO:0000259" key="3">
    <source>
        <dbReference type="Pfam" id="PF00078"/>
    </source>
</evidence>
<evidence type="ECO:0000313" key="4">
    <source>
        <dbReference type="EMBL" id="KAI2643992.1"/>
    </source>
</evidence>
<keyword evidence="5" id="KW-1185">Reference proteome</keyword>
<gene>
    <name evidence="4" type="ORF">H4Q32_028478</name>
</gene>
<protein>
    <recommendedName>
        <fullName evidence="2">ribonuclease H</fullName>
        <ecNumber evidence="2">3.1.26.4</ecNumber>
    </recommendedName>
</protein>
<evidence type="ECO:0000313" key="5">
    <source>
        <dbReference type="Proteomes" id="UP000830375"/>
    </source>
</evidence>
<dbReference type="InterPro" id="IPR052055">
    <property type="entry name" value="Hepadnavirus_pol/RT"/>
</dbReference>
<dbReference type="Proteomes" id="UP000830375">
    <property type="component" value="Unassembled WGS sequence"/>
</dbReference>
<dbReference type="InterPro" id="IPR043128">
    <property type="entry name" value="Rev_trsase/Diguanyl_cyclase"/>
</dbReference>
<dbReference type="InterPro" id="IPR043502">
    <property type="entry name" value="DNA/RNA_pol_sf"/>
</dbReference>
<name>A0ABQ8L217_LABRO</name>
<dbReference type="EMBL" id="JACTAM010002672">
    <property type="protein sequence ID" value="KAI2643992.1"/>
    <property type="molecule type" value="Genomic_DNA"/>
</dbReference>
<comment type="caution">
    <text evidence="4">The sequence shown here is derived from an EMBL/GenBank/DDBJ whole genome shotgun (WGS) entry which is preliminary data.</text>
</comment>
<evidence type="ECO:0000256" key="2">
    <source>
        <dbReference type="ARBA" id="ARBA00012180"/>
    </source>
</evidence>
<dbReference type="InterPro" id="IPR000477">
    <property type="entry name" value="RT_dom"/>
</dbReference>
<feature type="domain" description="Reverse transcriptase" evidence="3">
    <location>
        <begin position="64"/>
        <end position="150"/>
    </location>
</feature>
<organism evidence="4 5">
    <name type="scientific">Labeo rohita</name>
    <name type="common">Indian major carp</name>
    <name type="synonym">Cyprinus rohita</name>
    <dbReference type="NCBI Taxonomy" id="84645"/>
    <lineage>
        <taxon>Eukaryota</taxon>
        <taxon>Metazoa</taxon>
        <taxon>Chordata</taxon>
        <taxon>Craniata</taxon>
        <taxon>Vertebrata</taxon>
        <taxon>Euteleostomi</taxon>
        <taxon>Actinopterygii</taxon>
        <taxon>Neopterygii</taxon>
        <taxon>Teleostei</taxon>
        <taxon>Ostariophysi</taxon>
        <taxon>Cypriniformes</taxon>
        <taxon>Cyprinidae</taxon>
        <taxon>Labeoninae</taxon>
        <taxon>Labeonini</taxon>
        <taxon>Labeo</taxon>
    </lineage>
</organism>
<dbReference type="Gene3D" id="3.30.70.270">
    <property type="match status" value="1"/>
</dbReference>
<dbReference type="PANTHER" id="PTHR33050:SF7">
    <property type="entry name" value="RIBONUCLEASE H"/>
    <property type="match status" value="1"/>
</dbReference>
<evidence type="ECO:0000256" key="1">
    <source>
        <dbReference type="ARBA" id="ARBA00010879"/>
    </source>
</evidence>
<dbReference type="PANTHER" id="PTHR33050">
    <property type="entry name" value="REVERSE TRANSCRIPTASE DOMAIN-CONTAINING PROTEIN"/>
    <property type="match status" value="1"/>
</dbReference>
<reference evidence="4 5" key="1">
    <citation type="submission" date="2022-01" db="EMBL/GenBank/DDBJ databases">
        <title>A high-quality chromosome-level genome assembly of rohu carp, Labeo rohita.</title>
        <authorList>
            <person name="Arick M.A. II"/>
            <person name="Hsu C.-Y."/>
            <person name="Magbanua Z."/>
            <person name="Pechanova O."/>
            <person name="Grover C."/>
            <person name="Miller E."/>
            <person name="Thrash A."/>
            <person name="Ezzel L."/>
            <person name="Alam S."/>
            <person name="Benzie J."/>
            <person name="Hamilton M."/>
            <person name="Karsi A."/>
            <person name="Lawrence M.L."/>
            <person name="Peterson D.G."/>
        </authorList>
    </citation>
    <scope>NUCLEOTIDE SEQUENCE [LARGE SCALE GENOMIC DNA]</scope>
    <source>
        <strain evidence="5">BAU-BD-2019</strain>
        <tissue evidence="4">Blood</tissue>
    </source>
</reference>
<sequence length="337" mass="37265">MGDKPEFGSQAHQQSALQVFVQDDNAETDPGAHSPQGLICIRGLKGRVLSHASLHQICFLRFAFKGTAYQYSVLPFEMALAPHSLSKCMDAALSPLRMSYLDDWLILAHSRDVLVSHLDTLLHHLESLGQCVNLQKSILILSQSITYLGVCFNSVEILDFSSTLRLFRLGSSVHLKEFKRLLGLMAAASAVCHLGILHMRLMQLWLKSRAGAAGCIDLHQQHDCGLSNAHSQSPKLQSGHAYEERDSSRRVEVAPQASFDFDLLRESGGGSVHHDSQTVRISPNQDLAAGVMKDQGGEDFCDTRSPNWLNQPWFSDLAELLVAPPWPIPSGRICYLK</sequence>
<dbReference type="EC" id="3.1.26.4" evidence="2"/>
<dbReference type="SUPFAM" id="SSF56672">
    <property type="entry name" value="DNA/RNA polymerases"/>
    <property type="match status" value="1"/>
</dbReference>
<proteinExistence type="inferred from homology"/>
<dbReference type="Pfam" id="PF00078">
    <property type="entry name" value="RVT_1"/>
    <property type="match status" value="1"/>
</dbReference>
<accession>A0ABQ8L217</accession>
<comment type="similarity">
    <text evidence="1">Belongs to the beta type-B retroviral polymerase family. HERV class-II K(HML-2) pol subfamily.</text>
</comment>